<feature type="transmembrane region" description="Helical" evidence="1">
    <location>
        <begin position="6"/>
        <end position="24"/>
    </location>
</feature>
<comment type="caution">
    <text evidence="2">The sequence shown here is derived from an EMBL/GenBank/DDBJ whole genome shotgun (WGS) entry which is preliminary data.</text>
</comment>
<dbReference type="OrthoDB" id="9123883at2"/>
<dbReference type="AlphaFoldDB" id="A0A327NGF8"/>
<feature type="transmembrane region" description="Helical" evidence="1">
    <location>
        <begin position="107"/>
        <end position="128"/>
    </location>
</feature>
<name>A0A327NGF8_9BACT</name>
<dbReference type="EMBL" id="QLII01000001">
    <property type="protein sequence ID" value="RAI74450.1"/>
    <property type="molecule type" value="Genomic_DNA"/>
</dbReference>
<organism evidence="2 3">
    <name type="scientific">Spirosoma telluris</name>
    <dbReference type="NCBI Taxonomy" id="2183553"/>
    <lineage>
        <taxon>Bacteria</taxon>
        <taxon>Pseudomonadati</taxon>
        <taxon>Bacteroidota</taxon>
        <taxon>Cytophagia</taxon>
        <taxon>Cytophagales</taxon>
        <taxon>Cytophagaceae</taxon>
        <taxon>Spirosoma</taxon>
    </lineage>
</organism>
<keyword evidence="1" id="KW-1133">Transmembrane helix</keyword>
<feature type="transmembrane region" description="Helical" evidence="1">
    <location>
        <begin position="163"/>
        <end position="193"/>
    </location>
</feature>
<feature type="transmembrane region" description="Helical" evidence="1">
    <location>
        <begin position="65"/>
        <end position="86"/>
    </location>
</feature>
<accession>A0A327NGF8</accession>
<sequence length="261" mass="28940">MNQSRFLWVAYVGLGAVMTVLILLNPGRFMSVDSHYYLRSATNLLAGRGYVILEQGQWIWNGTFPIGYPALIAILSGLTGLPILVASKVVNYAAIGMSGYGWVRRLGAARAIWPLSIWGLGGFLKIAVYTWSETIFLVLLAEWVWGLYQFLQNPNATRTFSLFLLGYGLFLIRYVGGFVFGLTSLLALTSWLVPIWFQAKAEPSLSPTISRKFLVIAVAGFAGMGMYFWMNQRLSGSLFGESDLFQRNLPGSLSNFSVGRC</sequence>
<evidence type="ECO:0000313" key="2">
    <source>
        <dbReference type="EMBL" id="RAI74450.1"/>
    </source>
</evidence>
<keyword evidence="1" id="KW-0472">Membrane</keyword>
<evidence type="ECO:0000256" key="1">
    <source>
        <dbReference type="SAM" id="Phobius"/>
    </source>
</evidence>
<gene>
    <name evidence="2" type="ORF">HMF3257_09515</name>
</gene>
<feature type="transmembrane region" description="Helical" evidence="1">
    <location>
        <begin position="213"/>
        <end position="230"/>
    </location>
</feature>
<proteinExistence type="predicted"/>
<reference evidence="2 3" key="1">
    <citation type="submission" date="2018-06" db="EMBL/GenBank/DDBJ databases">
        <title>Spirosoma sp. HMF3257 Genome sequencing and assembly.</title>
        <authorList>
            <person name="Kang H."/>
            <person name="Cha I."/>
            <person name="Kim H."/>
            <person name="Kang J."/>
            <person name="Joh K."/>
        </authorList>
    </citation>
    <scope>NUCLEOTIDE SEQUENCE [LARGE SCALE GENOMIC DNA]</scope>
    <source>
        <strain evidence="2 3">HMF3257</strain>
    </source>
</reference>
<evidence type="ECO:0008006" key="4">
    <source>
        <dbReference type="Google" id="ProtNLM"/>
    </source>
</evidence>
<keyword evidence="3" id="KW-1185">Reference proteome</keyword>
<keyword evidence="1" id="KW-0812">Transmembrane</keyword>
<dbReference type="Proteomes" id="UP000249016">
    <property type="component" value="Unassembled WGS sequence"/>
</dbReference>
<evidence type="ECO:0000313" key="3">
    <source>
        <dbReference type="Proteomes" id="UP000249016"/>
    </source>
</evidence>
<protein>
    <recommendedName>
        <fullName evidence="4">Glycosyltransferase RgtA/B/C/D-like domain-containing protein</fullName>
    </recommendedName>
</protein>
<dbReference type="RefSeq" id="WP_111341722.1">
    <property type="nucleotide sequence ID" value="NZ_QLII01000001.1"/>
</dbReference>